<keyword evidence="1" id="KW-0143">Chaperone</keyword>
<feature type="region of interest" description="Disordered" evidence="2">
    <location>
        <begin position="143"/>
        <end position="164"/>
    </location>
</feature>
<dbReference type="RefSeq" id="WP_198880346.1">
    <property type="nucleotide sequence ID" value="NZ_JAEKJA010000001.1"/>
</dbReference>
<dbReference type="CDD" id="cd06257">
    <property type="entry name" value="DnaJ"/>
    <property type="match status" value="1"/>
</dbReference>
<organism evidence="4 5">
    <name type="scientific">Acuticoccus mangrovi</name>
    <dbReference type="NCBI Taxonomy" id="2796142"/>
    <lineage>
        <taxon>Bacteria</taxon>
        <taxon>Pseudomonadati</taxon>
        <taxon>Pseudomonadota</taxon>
        <taxon>Alphaproteobacteria</taxon>
        <taxon>Hyphomicrobiales</taxon>
        <taxon>Amorphaceae</taxon>
        <taxon>Acuticoccus</taxon>
    </lineage>
</organism>
<dbReference type="PROSITE" id="PS50076">
    <property type="entry name" value="DNAJ_2"/>
    <property type="match status" value="1"/>
</dbReference>
<evidence type="ECO:0000259" key="3">
    <source>
        <dbReference type="PROSITE" id="PS50076"/>
    </source>
</evidence>
<evidence type="ECO:0000256" key="1">
    <source>
        <dbReference type="ARBA" id="ARBA00023186"/>
    </source>
</evidence>
<dbReference type="Proteomes" id="UP000609531">
    <property type="component" value="Unassembled WGS sequence"/>
</dbReference>
<dbReference type="Gene3D" id="1.10.287.110">
    <property type="entry name" value="DnaJ domain"/>
    <property type="match status" value="1"/>
</dbReference>
<evidence type="ECO:0000313" key="4">
    <source>
        <dbReference type="EMBL" id="MBJ3774466.1"/>
    </source>
</evidence>
<dbReference type="InterPro" id="IPR001623">
    <property type="entry name" value="DnaJ_domain"/>
</dbReference>
<proteinExistence type="predicted"/>
<sequence length="339" mass="35491">MARDPYTVLGVSKSASESEIKSAYRRLAKRYHPDTNADDPKAQERFAEVNGAYEIVGDKDKRKQFDRGEIDADGHPRFTGGYQPGGGSGGDPFAGFGGFSGFSRGAGGARGGEAGAGGGANRTWRFTSDGTSGVDEILREFMNGGGRGGTGRQSGFGSGGGGSERGADLEVVVTVTLEDLASEDKLRVSLPTGRTVDVTLPAGAEPDQQIRLRGLGHESLTGGPAGDAILTLRIAAHPIFTRDGANLKLDLPVTLYDAALGAKVRAPTLTGSVNITVPPGSSSGKTLRLRGLGLPSKAGGKGDLLVTLLIDLPRELPDDFLDMMREWREDHPYQPRSPG</sequence>
<accession>A0A934IGB7</accession>
<dbReference type="GO" id="GO:0005737">
    <property type="term" value="C:cytoplasm"/>
    <property type="evidence" value="ECO:0007669"/>
    <property type="project" value="TreeGrafter"/>
</dbReference>
<dbReference type="SUPFAM" id="SSF49493">
    <property type="entry name" value="HSP40/DnaJ peptide-binding domain"/>
    <property type="match status" value="2"/>
</dbReference>
<dbReference type="CDD" id="cd10747">
    <property type="entry name" value="DnaJ_C"/>
    <property type="match status" value="1"/>
</dbReference>
<dbReference type="Gene3D" id="2.60.260.20">
    <property type="entry name" value="Urease metallochaperone UreE, N-terminal domain"/>
    <property type="match status" value="2"/>
</dbReference>
<dbReference type="SMART" id="SM00271">
    <property type="entry name" value="DnaJ"/>
    <property type="match status" value="1"/>
</dbReference>
<evidence type="ECO:0000313" key="5">
    <source>
        <dbReference type="Proteomes" id="UP000609531"/>
    </source>
</evidence>
<dbReference type="InterPro" id="IPR002939">
    <property type="entry name" value="DnaJ_C"/>
</dbReference>
<dbReference type="EMBL" id="JAEKJA010000001">
    <property type="protein sequence ID" value="MBJ3774466.1"/>
    <property type="molecule type" value="Genomic_DNA"/>
</dbReference>
<feature type="domain" description="J" evidence="3">
    <location>
        <begin position="4"/>
        <end position="69"/>
    </location>
</feature>
<dbReference type="InterPro" id="IPR036869">
    <property type="entry name" value="J_dom_sf"/>
</dbReference>
<reference evidence="4" key="1">
    <citation type="submission" date="2020-12" db="EMBL/GenBank/DDBJ databases">
        <title>Bacterial taxonomy.</title>
        <authorList>
            <person name="Pan X."/>
        </authorList>
    </citation>
    <scope>NUCLEOTIDE SEQUENCE</scope>
    <source>
        <strain evidence="4">B2012</strain>
    </source>
</reference>
<dbReference type="GO" id="GO:0051082">
    <property type="term" value="F:unfolded protein binding"/>
    <property type="evidence" value="ECO:0007669"/>
    <property type="project" value="InterPro"/>
</dbReference>
<dbReference type="PANTHER" id="PTHR43096">
    <property type="entry name" value="DNAJ HOMOLOG 1, MITOCHONDRIAL-RELATED"/>
    <property type="match status" value="1"/>
</dbReference>
<dbReference type="Pfam" id="PF00226">
    <property type="entry name" value="DnaJ"/>
    <property type="match status" value="1"/>
</dbReference>
<keyword evidence="5" id="KW-1185">Reference proteome</keyword>
<evidence type="ECO:0000256" key="2">
    <source>
        <dbReference type="SAM" id="MobiDB-lite"/>
    </source>
</evidence>
<feature type="compositionally biased region" description="Gly residues" evidence="2">
    <location>
        <begin position="108"/>
        <end position="120"/>
    </location>
</feature>
<gene>
    <name evidence="4" type="ORF">JCR33_02135</name>
</gene>
<dbReference type="Pfam" id="PF01556">
    <property type="entry name" value="DnaJ_C"/>
    <property type="match status" value="1"/>
</dbReference>
<comment type="caution">
    <text evidence="4">The sequence shown here is derived from an EMBL/GenBank/DDBJ whole genome shotgun (WGS) entry which is preliminary data.</text>
</comment>
<name>A0A934IGB7_9HYPH</name>
<dbReference type="SUPFAM" id="SSF46565">
    <property type="entry name" value="Chaperone J-domain"/>
    <property type="match status" value="1"/>
</dbReference>
<dbReference type="InterPro" id="IPR008971">
    <property type="entry name" value="HSP40/DnaJ_pept-bd"/>
</dbReference>
<dbReference type="PANTHER" id="PTHR43096:SF52">
    <property type="entry name" value="DNAJ HOMOLOG 1, MITOCHONDRIAL-RELATED"/>
    <property type="match status" value="1"/>
</dbReference>
<dbReference type="FunFam" id="2.60.260.20:FF:000013">
    <property type="entry name" value="DnaJ subfamily B member 11"/>
    <property type="match status" value="1"/>
</dbReference>
<protein>
    <submittedName>
        <fullName evidence="4">J domain-containing protein</fullName>
    </submittedName>
</protein>
<dbReference type="PRINTS" id="PR00625">
    <property type="entry name" value="JDOMAIN"/>
</dbReference>
<dbReference type="AlphaFoldDB" id="A0A934IGB7"/>
<dbReference type="GO" id="GO:0042026">
    <property type="term" value="P:protein refolding"/>
    <property type="evidence" value="ECO:0007669"/>
    <property type="project" value="TreeGrafter"/>
</dbReference>
<feature type="region of interest" description="Disordered" evidence="2">
    <location>
        <begin position="108"/>
        <end position="129"/>
    </location>
</feature>